<dbReference type="GO" id="GO:0016301">
    <property type="term" value="F:kinase activity"/>
    <property type="evidence" value="ECO:0007669"/>
    <property type="project" value="UniProtKB-KW"/>
</dbReference>
<feature type="compositionally biased region" description="Low complexity" evidence="1">
    <location>
        <begin position="14"/>
        <end position="24"/>
    </location>
</feature>
<feature type="region of interest" description="Disordered" evidence="1">
    <location>
        <begin position="1"/>
        <end position="24"/>
    </location>
</feature>
<evidence type="ECO:0000313" key="3">
    <source>
        <dbReference type="Proteomes" id="UP001499987"/>
    </source>
</evidence>
<reference evidence="3" key="1">
    <citation type="journal article" date="2019" name="Int. J. Syst. Evol. Microbiol.">
        <title>The Global Catalogue of Microorganisms (GCM) 10K type strain sequencing project: providing services to taxonomists for standard genome sequencing and annotation.</title>
        <authorList>
            <consortium name="The Broad Institute Genomics Platform"/>
            <consortium name="The Broad Institute Genome Sequencing Center for Infectious Disease"/>
            <person name="Wu L."/>
            <person name="Ma J."/>
        </authorList>
    </citation>
    <scope>NUCLEOTIDE SEQUENCE [LARGE SCALE GENOMIC DNA]</scope>
    <source>
        <strain evidence="3">JCM 13002</strain>
    </source>
</reference>
<keyword evidence="3" id="KW-1185">Reference proteome</keyword>
<comment type="caution">
    <text evidence="2">The sequence shown here is derived from an EMBL/GenBank/DDBJ whole genome shotgun (WGS) entry which is preliminary data.</text>
</comment>
<dbReference type="RefSeq" id="WP_344627785.1">
    <property type="nucleotide sequence ID" value="NZ_BAAALD010000119.1"/>
</dbReference>
<evidence type="ECO:0000256" key="1">
    <source>
        <dbReference type="SAM" id="MobiDB-lite"/>
    </source>
</evidence>
<protein>
    <submittedName>
        <fullName evidence="2">Nucleoside/nucleotide kinase family protein</fullName>
    </submittedName>
</protein>
<proteinExistence type="predicted"/>
<organism evidence="2 3">
    <name type="scientific">Kitasatospora arboriphila</name>
    <dbReference type="NCBI Taxonomy" id="258052"/>
    <lineage>
        <taxon>Bacteria</taxon>
        <taxon>Bacillati</taxon>
        <taxon>Actinomycetota</taxon>
        <taxon>Actinomycetes</taxon>
        <taxon>Kitasatosporales</taxon>
        <taxon>Streptomycetaceae</taxon>
        <taxon>Kitasatospora</taxon>
    </lineage>
</organism>
<dbReference type="Proteomes" id="UP001499987">
    <property type="component" value="Unassembled WGS sequence"/>
</dbReference>
<name>A0ABP4ERP2_9ACTN</name>
<dbReference type="EMBL" id="BAAALD010000119">
    <property type="protein sequence ID" value="GAA1120414.1"/>
    <property type="molecule type" value="Genomic_DNA"/>
</dbReference>
<accession>A0ABP4ERP2</accession>
<evidence type="ECO:0000313" key="2">
    <source>
        <dbReference type="EMBL" id="GAA1120414.1"/>
    </source>
</evidence>
<dbReference type="PANTHER" id="PTHR10285">
    <property type="entry name" value="URIDINE KINASE"/>
    <property type="match status" value="1"/>
</dbReference>
<keyword evidence="2" id="KW-0418">Kinase</keyword>
<dbReference type="InterPro" id="IPR027417">
    <property type="entry name" value="P-loop_NTPase"/>
</dbReference>
<gene>
    <name evidence="2" type="ORF">GCM10009663_70120</name>
</gene>
<sequence>MHVDVHGGHTSENGRAAAGRRSAKTGGAAGAAEAAGVAEVATPDDLVARALGLLHGPGSGSGRVILGLAGPPAAGKSTLARHLVDAVVRQEGPEAAAHLPLDGFHLANVQLDRLGLRARKGAPETFDSAGYLALLRRVTNERFHDIYVPDFDRALDEPVAARHVIRPHTRLVVTEGNYLAAPEAPWTTARALFRELWYIDADDDLRHRRLIDRHTGGGQDHQAAALRIAANDHPNGEYVKAGRDTCSRLVRVPDLPAAADGRSVL</sequence>
<dbReference type="SUPFAM" id="SSF52540">
    <property type="entry name" value="P-loop containing nucleoside triphosphate hydrolases"/>
    <property type="match status" value="1"/>
</dbReference>
<keyword evidence="2" id="KW-0808">Transferase</keyword>
<dbReference type="Gene3D" id="3.40.50.300">
    <property type="entry name" value="P-loop containing nucleotide triphosphate hydrolases"/>
    <property type="match status" value="2"/>
</dbReference>